<sequence>MSVLKTILTRFPVSLAVLVIMWSLHLVDFPTSHWLALTTAHPGGAIILSVLIVLWLVPAEWRLGSLRTLAVGVVSQLISVPLSIVLARGIETVGLNRWGNDLLNDTFLTPIGFIAGAAGFASGLLPRLWRRRLRVSLIVLTTTFVLYSGTMSDVLGIVAVTLSITAGQLLFKPESAPPSIRERRVLLAVGVACVAIGPAFVALDPMAEGPFSQITQLLWAPHLSALEATQACTDSLTSTSCTAAVDLARAQGIGALVANIMPFIIQLVVCFGLMRGRVLAWWMAVITQVLAIALLTYQLWDDSRLSYLLANLVLVILPWLLALFMLLINRSLFRIRENRAFFTRTIAFAILAAALGAGFWILIASLHNTVPPASLSDILAETPLRFVPAVVALILPHHVAPATMFSWFVYLWVGNAFWILLTVRLYLGFSRPVDPAQESDRATARRLLEAGTGDHLSFMTLWKSNRYYFHGDSYVAYRVSNGIALTLGAPIGLDISAEFERFAAEQGWAVTWYSVSAQFADAHPQLKRLQVAEEAVLNCESVEFKGKKFQNVRTARNKAAKEGVSTRWTTWEELDIASIARISALSEDWVSDKALPEMGFTLGGLEEMMVTGTRLLLAESADGTLHGVTSWMPVYENGAIAGYVLDVMRRNEHGFKGVIELLISEAMLIAQSEGLAWISLSGAPLAGQPDEPNWLDVALNRIGEGVEPLYGFRTLAASKRKFQPEEHPWYLCYHDELKLPSIALATMHAYLPDMKTKDAVSAVKAWMAA</sequence>
<dbReference type="GO" id="GO:0005886">
    <property type="term" value="C:plasma membrane"/>
    <property type="evidence" value="ECO:0007669"/>
    <property type="project" value="UniProtKB-SubCell"/>
</dbReference>
<dbReference type="GO" id="GO:0055091">
    <property type="term" value="P:phospholipid homeostasis"/>
    <property type="evidence" value="ECO:0007669"/>
    <property type="project" value="TreeGrafter"/>
</dbReference>
<evidence type="ECO:0000259" key="7">
    <source>
        <dbReference type="Pfam" id="PF09924"/>
    </source>
</evidence>
<dbReference type="EMBL" id="JBBMGJ010000030">
    <property type="protein sequence ID" value="MEK0146544.1"/>
    <property type="molecule type" value="Genomic_DNA"/>
</dbReference>
<dbReference type="Proteomes" id="UP001146439">
    <property type="component" value="Unassembled WGS sequence"/>
</dbReference>
<feature type="transmembrane region" description="Helical" evidence="6">
    <location>
        <begin position="341"/>
        <end position="363"/>
    </location>
</feature>
<comment type="subcellular location">
    <subcellularLocation>
        <location evidence="1">Cell membrane</location>
        <topology evidence="1">Multi-pass membrane protein</topology>
    </subcellularLocation>
</comment>
<proteinExistence type="predicted"/>
<organism evidence="8 10">
    <name type="scientific">Corynebacterium yonathiae</name>
    <dbReference type="NCBI Taxonomy" id="2913504"/>
    <lineage>
        <taxon>Bacteria</taxon>
        <taxon>Bacillati</taxon>
        <taxon>Actinomycetota</taxon>
        <taxon>Actinomycetes</taxon>
        <taxon>Mycobacteriales</taxon>
        <taxon>Corynebacteriaceae</taxon>
        <taxon>Corynebacterium</taxon>
    </lineage>
</organism>
<dbReference type="PANTHER" id="PTHR34697:SF2">
    <property type="entry name" value="PHOSPHATIDYLGLYCEROL LYSYLTRANSFERASE"/>
    <property type="match status" value="1"/>
</dbReference>
<keyword evidence="3 6" id="KW-0812">Transmembrane</keyword>
<dbReference type="AlphaFoldDB" id="A0A9X3RLP6"/>
<evidence type="ECO:0000313" key="11">
    <source>
        <dbReference type="Proteomes" id="UP001371299"/>
    </source>
</evidence>
<dbReference type="GO" id="GO:0016755">
    <property type="term" value="F:aminoacyltransferase activity"/>
    <property type="evidence" value="ECO:0007669"/>
    <property type="project" value="TreeGrafter"/>
</dbReference>
<evidence type="ECO:0000256" key="3">
    <source>
        <dbReference type="ARBA" id="ARBA00022692"/>
    </source>
</evidence>
<feature type="transmembrane region" description="Helical" evidence="6">
    <location>
        <begin position="154"/>
        <end position="173"/>
    </location>
</feature>
<keyword evidence="2" id="KW-1003">Cell membrane</keyword>
<protein>
    <submittedName>
        <fullName evidence="8">DUF2156 domain-containing protein</fullName>
    </submittedName>
</protein>
<reference evidence="8" key="1">
    <citation type="submission" date="2022-02" db="EMBL/GenBank/DDBJ databases">
        <title>Corynebacterium sp. from urogenital microbiome.</title>
        <authorList>
            <person name="Cappelli E.A."/>
            <person name="Ribeiro T.G."/>
            <person name="Peixe L."/>
        </authorList>
    </citation>
    <scope>NUCLEOTIDE SEQUENCE</scope>
    <source>
        <strain evidence="8">C21Ua_68</strain>
    </source>
</reference>
<evidence type="ECO:0000313" key="9">
    <source>
        <dbReference type="EMBL" id="MEK0146544.1"/>
    </source>
</evidence>
<evidence type="ECO:0000256" key="4">
    <source>
        <dbReference type="ARBA" id="ARBA00022989"/>
    </source>
</evidence>
<evidence type="ECO:0000256" key="1">
    <source>
        <dbReference type="ARBA" id="ARBA00004651"/>
    </source>
</evidence>
<dbReference type="InterPro" id="IPR024320">
    <property type="entry name" value="LPG_synthase_C"/>
</dbReference>
<comment type="caution">
    <text evidence="8">The sequence shown here is derived from an EMBL/GenBank/DDBJ whole genome shotgun (WGS) entry which is preliminary data.</text>
</comment>
<feature type="transmembrane region" description="Helical" evidence="6">
    <location>
        <begin position="107"/>
        <end position="125"/>
    </location>
</feature>
<gene>
    <name evidence="8" type="ORF">L8V22_08675</name>
    <name evidence="9" type="ORF">WMQ01_10810</name>
</gene>
<evidence type="ECO:0000256" key="6">
    <source>
        <dbReference type="SAM" id="Phobius"/>
    </source>
</evidence>
<keyword evidence="5 6" id="KW-0472">Membrane</keyword>
<feature type="transmembrane region" description="Helical" evidence="6">
    <location>
        <begin position="280"/>
        <end position="300"/>
    </location>
</feature>
<name>A0A9X3RLP6_9CORY</name>
<feature type="transmembrane region" description="Helical" evidence="6">
    <location>
        <begin position="132"/>
        <end position="148"/>
    </location>
</feature>
<feature type="transmembrane region" description="Helical" evidence="6">
    <location>
        <begin position="306"/>
        <end position="329"/>
    </location>
</feature>
<dbReference type="SUPFAM" id="SSF55729">
    <property type="entry name" value="Acyl-CoA N-acyltransferases (Nat)"/>
    <property type="match status" value="1"/>
</dbReference>
<feature type="transmembrane region" description="Helical" evidence="6">
    <location>
        <begin position="69"/>
        <end position="87"/>
    </location>
</feature>
<feature type="transmembrane region" description="Helical" evidence="6">
    <location>
        <begin position="407"/>
        <end position="427"/>
    </location>
</feature>
<evidence type="ECO:0000256" key="5">
    <source>
        <dbReference type="ARBA" id="ARBA00023136"/>
    </source>
</evidence>
<keyword evidence="11" id="KW-1185">Reference proteome</keyword>
<dbReference type="PANTHER" id="PTHR34697">
    <property type="entry name" value="PHOSPHATIDYLGLYCEROL LYSYLTRANSFERASE"/>
    <property type="match status" value="1"/>
</dbReference>
<evidence type="ECO:0000313" key="8">
    <source>
        <dbReference type="EMBL" id="MCZ9296629.1"/>
    </source>
</evidence>
<feature type="transmembrane region" description="Helical" evidence="6">
    <location>
        <begin position="7"/>
        <end position="27"/>
    </location>
</feature>
<dbReference type="Pfam" id="PF09924">
    <property type="entry name" value="LPG_synthase_C"/>
    <property type="match status" value="1"/>
</dbReference>
<feature type="transmembrane region" description="Helical" evidence="6">
    <location>
        <begin position="383"/>
        <end position="400"/>
    </location>
</feature>
<feature type="transmembrane region" description="Helical" evidence="6">
    <location>
        <begin position="253"/>
        <end position="273"/>
    </location>
</feature>
<evidence type="ECO:0000256" key="2">
    <source>
        <dbReference type="ARBA" id="ARBA00022475"/>
    </source>
</evidence>
<accession>A0A9X3RLP6</accession>
<dbReference type="InterPro" id="IPR051211">
    <property type="entry name" value="PG_lysyltransferase"/>
</dbReference>
<dbReference type="InterPro" id="IPR016181">
    <property type="entry name" value="Acyl_CoA_acyltransferase"/>
</dbReference>
<reference evidence="9 11" key="2">
    <citation type="submission" date="2024-01" db="EMBL/GenBank/DDBJ databases">
        <title>Description of two novel Corynebacterium species isolated from human nasal passages and skin.</title>
        <authorList>
            <person name="Popowitch E."/>
            <person name="Tran T.H."/>
            <person name="Escapa I.F."/>
            <person name="Bhatt E."/>
            <person name="Sozat A.K."/>
            <person name="Roberts A.Q."/>
            <person name="Segre J.A."/>
            <person name="Kong H."/>
            <person name="Conlan S."/>
            <person name="Lemon K.P."/>
            <person name="Kelly M.S."/>
        </authorList>
    </citation>
    <scope>NUCLEOTIDE SEQUENCE [LARGE SCALE GENOMIC DNA]</scope>
    <source>
        <strain evidence="9 11">KPL2619</strain>
    </source>
</reference>
<dbReference type="Proteomes" id="UP001371299">
    <property type="component" value="Unassembled WGS sequence"/>
</dbReference>
<evidence type="ECO:0000313" key="10">
    <source>
        <dbReference type="Proteomes" id="UP001146439"/>
    </source>
</evidence>
<feature type="transmembrane region" description="Helical" evidence="6">
    <location>
        <begin position="33"/>
        <end position="57"/>
    </location>
</feature>
<feature type="transmembrane region" description="Helical" evidence="6">
    <location>
        <begin position="185"/>
        <end position="203"/>
    </location>
</feature>
<feature type="domain" description="Phosphatidylglycerol lysyltransferase C-terminal" evidence="7">
    <location>
        <begin position="446"/>
        <end position="733"/>
    </location>
</feature>
<dbReference type="RefSeq" id="WP_238801092.1">
    <property type="nucleotide sequence ID" value="NZ_JAKMUZ010000016.1"/>
</dbReference>
<keyword evidence="4 6" id="KW-1133">Transmembrane helix</keyword>
<dbReference type="EMBL" id="JAKMUZ010000016">
    <property type="protein sequence ID" value="MCZ9296629.1"/>
    <property type="molecule type" value="Genomic_DNA"/>
</dbReference>